<dbReference type="GO" id="GO:0046656">
    <property type="term" value="P:folic acid biosynthetic process"/>
    <property type="evidence" value="ECO:0007669"/>
    <property type="project" value="UniProtKB-KW"/>
</dbReference>
<dbReference type="RefSeq" id="WP_363797585.1">
    <property type="nucleotide sequence ID" value="NZ_CP159925.1"/>
</dbReference>
<keyword evidence="7" id="KW-0418">Kinase</keyword>
<evidence type="ECO:0000256" key="2">
    <source>
        <dbReference type="ARBA" id="ARBA00005810"/>
    </source>
</evidence>
<dbReference type="AlphaFoldDB" id="A0AAU8MSY8"/>
<dbReference type="InterPro" id="IPR000550">
    <property type="entry name" value="Hppk"/>
</dbReference>
<keyword evidence="6" id="KW-0547">Nucleotide-binding</keyword>
<evidence type="ECO:0000256" key="8">
    <source>
        <dbReference type="ARBA" id="ARBA00022840"/>
    </source>
</evidence>
<protein>
    <recommendedName>
        <fullName evidence="4">2-amino-4-hydroxy-6-hydroxymethyldihydropteridine pyrophosphokinase</fullName>
        <ecNumber evidence="3">2.7.6.3</ecNumber>
    </recommendedName>
    <alternativeName>
        <fullName evidence="11">6-hydroxymethyl-7,8-dihydropterin pyrophosphokinase</fullName>
    </alternativeName>
    <alternativeName>
        <fullName evidence="12">7,8-dihydro-6-hydroxymethylpterin-pyrophosphokinase</fullName>
    </alternativeName>
</protein>
<evidence type="ECO:0000256" key="5">
    <source>
        <dbReference type="ARBA" id="ARBA00022679"/>
    </source>
</evidence>
<evidence type="ECO:0000256" key="10">
    <source>
        <dbReference type="ARBA" id="ARBA00029409"/>
    </source>
</evidence>
<keyword evidence="9" id="KW-0289">Folate biosynthesis</keyword>
<evidence type="ECO:0000256" key="11">
    <source>
        <dbReference type="ARBA" id="ARBA00029766"/>
    </source>
</evidence>
<gene>
    <name evidence="14" type="primary">folK</name>
    <name evidence="14" type="ORF">ABU614_20440</name>
</gene>
<proteinExistence type="inferred from homology"/>
<dbReference type="NCBIfam" id="TIGR01498">
    <property type="entry name" value="folK"/>
    <property type="match status" value="1"/>
</dbReference>
<dbReference type="CDD" id="cd00483">
    <property type="entry name" value="HPPK"/>
    <property type="match status" value="1"/>
</dbReference>
<comment type="pathway">
    <text evidence="1">Cofactor biosynthesis; tetrahydrofolate biosynthesis; 2-amino-4-hydroxy-6-hydroxymethyl-7,8-dihydropteridine diphosphate from 7,8-dihydroneopterin triphosphate: step 4/4.</text>
</comment>
<keyword evidence="5 14" id="KW-0808">Transferase</keyword>
<accession>A0AAU8MSY8</accession>
<organism evidence="14">
    <name type="scientific">Lysobacter firmicutimachus</name>
    <dbReference type="NCBI Taxonomy" id="1792846"/>
    <lineage>
        <taxon>Bacteria</taxon>
        <taxon>Pseudomonadati</taxon>
        <taxon>Pseudomonadota</taxon>
        <taxon>Gammaproteobacteria</taxon>
        <taxon>Lysobacterales</taxon>
        <taxon>Lysobacteraceae</taxon>
        <taxon>Lysobacter</taxon>
    </lineage>
</organism>
<dbReference type="GO" id="GO:0016301">
    <property type="term" value="F:kinase activity"/>
    <property type="evidence" value="ECO:0007669"/>
    <property type="project" value="UniProtKB-KW"/>
</dbReference>
<dbReference type="EC" id="2.7.6.3" evidence="3"/>
<dbReference type="Pfam" id="PF01288">
    <property type="entry name" value="HPPK"/>
    <property type="match status" value="1"/>
</dbReference>
<feature type="domain" description="7,8-dihydro-6-hydroxymethylpterin-pyrophosphokinase" evidence="13">
    <location>
        <begin position="92"/>
        <end position="103"/>
    </location>
</feature>
<keyword evidence="8" id="KW-0067">ATP-binding</keyword>
<name>A0AAU8MSY8_9GAMM</name>
<dbReference type="EMBL" id="CP159925">
    <property type="protein sequence ID" value="XCO74712.1"/>
    <property type="molecule type" value="Genomic_DNA"/>
</dbReference>
<evidence type="ECO:0000259" key="13">
    <source>
        <dbReference type="PROSITE" id="PS00794"/>
    </source>
</evidence>
<evidence type="ECO:0000256" key="7">
    <source>
        <dbReference type="ARBA" id="ARBA00022777"/>
    </source>
</evidence>
<dbReference type="PANTHER" id="PTHR43071:SF1">
    <property type="entry name" value="2-AMINO-4-HYDROXY-6-HYDROXYMETHYLDIHYDROPTERIDINE PYROPHOSPHOKINASE"/>
    <property type="match status" value="1"/>
</dbReference>
<reference evidence="14" key="1">
    <citation type="submission" date="2024-06" db="EMBL/GenBank/DDBJ databases">
        <authorList>
            <person name="Li S."/>
        </authorList>
    </citation>
    <scope>NUCLEOTIDE SEQUENCE</scope>
    <source>
        <strain evidence="14">SR10</strain>
    </source>
</reference>
<dbReference type="SUPFAM" id="SSF55083">
    <property type="entry name" value="6-hydroxymethyl-7,8-dihydropterin pyrophosphokinase, HPPK"/>
    <property type="match status" value="1"/>
</dbReference>
<sequence>MQTAYIGLGSNLGDSAAVLRAALRSLDGLPRSRLRRASQLYRAPAWGRTDQPDFLNAVAALDTELPAQELLAAMLEIEREAGRSRLADRSDRWGPRTLDLDLLLYGEATIEAPGLHVPHPHLHERAFALVPLLEIAPDARIPGLGAARDCLAQLGAGDIRPLPADNL</sequence>
<dbReference type="GO" id="GO:0003848">
    <property type="term" value="F:2-amino-4-hydroxy-6-hydroxymethyldihydropteridine diphosphokinase activity"/>
    <property type="evidence" value="ECO:0007669"/>
    <property type="project" value="UniProtKB-EC"/>
</dbReference>
<evidence type="ECO:0000256" key="1">
    <source>
        <dbReference type="ARBA" id="ARBA00005051"/>
    </source>
</evidence>
<dbReference type="GO" id="GO:0005524">
    <property type="term" value="F:ATP binding"/>
    <property type="evidence" value="ECO:0007669"/>
    <property type="project" value="UniProtKB-KW"/>
</dbReference>
<evidence type="ECO:0000256" key="4">
    <source>
        <dbReference type="ARBA" id="ARBA00016218"/>
    </source>
</evidence>
<evidence type="ECO:0000256" key="9">
    <source>
        <dbReference type="ARBA" id="ARBA00022909"/>
    </source>
</evidence>
<dbReference type="PROSITE" id="PS00794">
    <property type="entry name" value="HPPK"/>
    <property type="match status" value="1"/>
</dbReference>
<dbReference type="InterPro" id="IPR035907">
    <property type="entry name" value="Hppk_sf"/>
</dbReference>
<comment type="function">
    <text evidence="10">Catalyzes the transfer of pyrophosphate from adenosine triphosphate (ATP) to 6-hydroxymethyl-7,8-dihydropterin, an enzymatic step in folate biosynthesis pathway.</text>
</comment>
<dbReference type="PANTHER" id="PTHR43071">
    <property type="entry name" value="2-AMINO-4-HYDROXY-6-HYDROXYMETHYLDIHYDROPTERIDINE PYROPHOSPHOKINASE"/>
    <property type="match status" value="1"/>
</dbReference>
<dbReference type="Gene3D" id="3.30.70.560">
    <property type="entry name" value="7,8-Dihydro-6-hydroxymethylpterin-pyrophosphokinase HPPK"/>
    <property type="match status" value="1"/>
</dbReference>
<evidence type="ECO:0000313" key="14">
    <source>
        <dbReference type="EMBL" id="XCO74712.1"/>
    </source>
</evidence>
<evidence type="ECO:0000256" key="3">
    <source>
        <dbReference type="ARBA" id="ARBA00013253"/>
    </source>
</evidence>
<comment type="similarity">
    <text evidence="2">Belongs to the HPPK family.</text>
</comment>
<evidence type="ECO:0000256" key="6">
    <source>
        <dbReference type="ARBA" id="ARBA00022741"/>
    </source>
</evidence>
<evidence type="ECO:0000256" key="12">
    <source>
        <dbReference type="ARBA" id="ARBA00033413"/>
    </source>
</evidence>